<gene>
    <name evidence="1" type="ORF">EGJ28_16135</name>
</gene>
<reference evidence="1 2" key="1">
    <citation type="submission" date="2018-10" db="EMBL/GenBank/DDBJ databases">
        <title>Transmission dynamics of multidrug resistant bacteria on intensive care unit surfaces.</title>
        <authorList>
            <person name="D'Souza A.W."/>
            <person name="Potter R.F."/>
            <person name="Wallace M."/>
            <person name="Shupe A."/>
            <person name="Patel S."/>
            <person name="Sun S."/>
            <person name="Gul D."/>
            <person name="Kwon J.H."/>
            <person name="Andleeb S."/>
            <person name="Burnham C.-A.D."/>
            <person name="Dantas G."/>
        </authorList>
    </citation>
    <scope>NUCLEOTIDE SEQUENCE [LARGE SCALE GENOMIC DNA]</scope>
    <source>
        <strain evidence="1 2">PX_177</strain>
    </source>
</reference>
<dbReference type="Proteomes" id="UP000276506">
    <property type="component" value="Unassembled WGS sequence"/>
</dbReference>
<dbReference type="AlphaFoldDB" id="A0A427DYD9"/>
<proteinExistence type="predicted"/>
<comment type="caution">
    <text evidence="1">The sequence shown here is derived from an EMBL/GenBank/DDBJ whole genome shotgun (WGS) entry which is preliminary data.</text>
</comment>
<evidence type="ECO:0000313" key="1">
    <source>
        <dbReference type="EMBL" id="RRV08796.1"/>
    </source>
</evidence>
<accession>A0A427DYD9</accession>
<evidence type="ECO:0000313" key="2">
    <source>
        <dbReference type="Proteomes" id="UP000276506"/>
    </source>
</evidence>
<sequence>MFTTTYRILIQAIRSANFELQSAIAAHGYYQKAPVTRTEKAYCWVQGLCAGVSQAMLEQRLRKPSQARFADDYPQEVRFSVHKAGRAVLLVEVLSEDSTGSPVSVSSTLNYAEAQTIYAGLATLRSTGVHGLSDRQACELLECTSQMLCKEAYFGCASSSPHLNIAN</sequence>
<name>A0A427DYD9_9GAMM</name>
<protein>
    <submittedName>
        <fullName evidence="1">Uncharacterized protein</fullName>
    </submittedName>
</protein>
<dbReference type="RefSeq" id="WP_041109830.1">
    <property type="nucleotide sequence ID" value="NZ_RHQL01000010.1"/>
</dbReference>
<dbReference type="EMBL" id="RHQL01000010">
    <property type="protein sequence ID" value="RRV08796.1"/>
    <property type="molecule type" value="Genomic_DNA"/>
</dbReference>
<organism evidence="1 2">
    <name type="scientific">Stutzerimonas xanthomarina</name>
    <dbReference type="NCBI Taxonomy" id="271420"/>
    <lineage>
        <taxon>Bacteria</taxon>
        <taxon>Pseudomonadati</taxon>
        <taxon>Pseudomonadota</taxon>
        <taxon>Gammaproteobacteria</taxon>
        <taxon>Pseudomonadales</taxon>
        <taxon>Pseudomonadaceae</taxon>
        <taxon>Stutzerimonas</taxon>
    </lineage>
</organism>